<organism evidence="2 3">
    <name type="scientific">Mycolicibacter sinensis (strain JDM601)</name>
    <name type="common">Mycobacterium sinense</name>
    <dbReference type="NCBI Taxonomy" id="875328"/>
    <lineage>
        <taxon>Bacteria</taxon>
        <taxon>Bacillati</taxon>
        <taxon>Actinomycetota</taxon>
        <taxon>Actinomycetes</taxon>
        <taxon>Mycobacteriales</taxon>
        <taxon>Mycobacteriaceae</taxon>
        <taxon>Mycolicibacter</taxon>
    </lineage>
</organism>
<dbReference type="OrthoDB" id="4745173at2"/>
<dbReference type="Proteomes" id="UP000093943">
    <property type="component" value="Unassembled WGS sequence"/>
</dbReference>
<dbReference type="GO" id="GO:0050135">
    <property type="term" value="F:NADP+ nucleosidase activity"/>
    <property type="evidence" value="ECO:0007669"/>
    <property type="project" value="InterPro"/>
</dbReference>
<evidence type="ECO:0000313" key="3">
    <source>
        <dbReference type="Proteomes" id="UP000093943"/>
    </source>
</evidence>
<evidence type="ECO:0000259" key="1">
    <source>
        <dbReference type="Pfam" id="PF14021"/>
    </source>
</evidence>
<comment type="caution">
    <text evidence="2">The sequence shown here is derived from an EMBL/GenBank/DDBJ whole genome shotgun (WGS) entry which is preliminary data.</text>
</comment>
<proteinExistence type="predicted"/>
<dbReference type="InterPro" id="IPR025331">
    <property type="entry name" value="TNT"/>
</dbReference>
<gene>
    <name evidence="2" type="ORF">A5710_13770</name>
</gene>
<feature type="domain" description="TNT" evidence="1">
    <location>
        <begin position="5"/>
        <end position="74"/>
    </location>
</feature>
<dbReference type="EMBL" id="LZKG01000021">
    <property type="protein sequence ID" value="OBI33495.1"/>
    <property type="molecule type" value="Genomic_DNA"/>
</dbReference>
<dbReference type="RefSeq" id="WP_064921208.1">
    <property type="nucleotide sequence ID" value="NZ_LZJK01000057.1"/>
</dbReference>
<reference evidence="3" key="1">
    <citation type="submission" date="2016-06" db="EMBL/GenBank/DDBJ databases">
        <authorList>
            <person name="Sutton G."/>
            <person name="Brinkac L."/>
            <person name="Sanka R."/>
            <person name="Adams M."/>
            <person name="Lau E."/>
            <person name="Sam S."/>
            <person name="Sreng N."/>
            <person name="Him V."/>
            <person name="Kerleguer A."/>
            <person name="Cheng S."/>
        </authorList>
    </citation>
    <scope>NUCLEOTIDE SEQUENCE [LARGE SCALE GENOMIC DNA]</scope>
    <source>
        <strain evidence="3">E1876</strain>
    </source>
</reference>
<evidence type="ECO:0000313" key="2">
    <source>
        <dbReference type="EMBL" id="OBI33495.1"/>
    </source>
</evidence>
<sequence length="319" mass="36312">MIVELNGSQRGGWLYADGTPYAQRSLPPNLAIREFSRFELASGSELPLGWHIESFVAAPWFGQPGGGTAYRLLDQNNHTGPLLRLIDAGLARPTRAEIASLPLPPDHIAVPRVDLRAYPEPYRPVAQAWFQWRIIATEGRHPFFDAERFPWLPADFGPLLTASERLWGEEHPSVTDGMLTFSLGGIEFGLFLNSDDRWVVQQRDRNTWRQNWGFLLLDDAQKFLLFLIAEEARALRGLPNIGTSWYRDKPARGIEFVRYQQDSRAGAVFVRTAGSMSEYLAWMDEWDATRFAPAFGYSYDELHTVLSQDIPPAWFVELE</sequence>
<protein>
    <recommendedName>
        <fullName evidence="1">TNT domain-containing protein</fullName>
    </recommendedName>
</protein>
<accession>A0A1A2Y667</accession>
<name>A0A1A2Y667_MYCSD</name>
<dbReference type="Pfam" id="PF14021">
    <property type="entry name" value="TNT"/>
    <property type="match status" value="1"/>
</dbReference>
<dbReference type="AlphaFoldDB" id="A0A1A2Y667"/>